<dbReference type="InterPro" id="IPR015955">
    <property type="entry name" value="Lactate_DH/Glyco_Ohase_4_C"/>
</dbReference>
<protein>
    <submittedName>
        <fullName evidence="4">Mdh6</fullName>
    </submittedName>
</protein>
<proteinExistence type="inferred from homology"/>
<evidence type="ECO:0000313" key="4">
    <source>
        <dbReference type="EMBL" id="JAD83870.1"/>
    </source>
</evidence>
<reference evidence="4" key="1">
    <citation type="submission" date="2014-09" db="EMBL/GenBank/DDBJ databases">
        <authorList>
            <person name="Magalhaes I.L.F."/>
            <person name="Oliveira U."/>
            <person name="Santos F.R."/>
            <person name="Vidigal T.H.D.A."/>
            <person name="Brescovit A.D."/>
            <person name="Santos A.J."/>
        </authorList>
    </citation>
    <scope>NUCLEOTIDE SEQUENCE</scope>
    <source>
        <tissue evidence="4">Shoot tissue taken approximately 20 cm above the soil surface</tissue>
    </source>
</reference>
<sequence>MTIWGNHSTTQVPDFLNAKIDGRPVKEVIKDTKWLEEEFIKTVQKRGGVLIQKWGRSSAASTAVSIVDAIRSLVTPTPEDDLFSSGVYTTGNSYGIAEDIVFSMPCRSKGDGDYELVSDVEMDNFLWKRIKKARASEAELLAEKKCVAHLTGEGNAFCDLPEDTMLPGEM</sequence>
<dbReference type="Pfam" id="PF02866">
    <property type="entry name" value="Ldh_1_C"/>
    <property type="match status" value="1"/>
</dbReference>
<keyword evidence="2" id="KW-0560">Oxidoreductase</keyword>
<dbReference type="GO" id="GO:0006108">
    <property type="term" value="P:malate metabolic process"/>
    <property type="evidence" value="ECO:0007669"/>
    <property type="project" value="InterPro"/>
</dbReference>
<feature type="domain" description="Lactate/malate dehydrogenase C-terminal" evidence="3">
    <location>
        <begin position="1"/>
        <end position="149"/>
    </location>
</feature>
<evidence type="ECO:0000256" key="2">
    <source>
        <dbReference type="ARBA" id="ARBA00023002"/>
    </source>
</evidence>
<dbReference type="GO" id="GO:0016615">
    <property type="term" value="F:malate dehydrogenase activity"/>
    <property type="evidence" value="ECO:0007669"/>
    <property type="project" value="InterPro"/>
</dbReference>
<dbReference type="InterPro" id="IPR010945">
    <property type="entry name" value="Malate_DH_type2"/>
</dbReference>
<comment type="similarity">
    <text evidence="1">Belongs to the LDH/MDH superfamily. MDH type 2 family.</text>
</comment>
<dbReference type="FunFam" id="3.90.110.10:FF:000002">
    <property type="entry name" value="Malate dehydrogenase"/>
    <property type="match status" value="1"/>
</dbReference>
<evidence type="ECO:0000259" key="3">
    <source>
        <dbReference type="Pfam" id="PF02866"/>
    </source>
</evidence>
<name>A0A0A9DDZ8_ARUDO</name>
<organism evidence="4">
    <name type="scientific">Arundo donax</name>
    <name type="common">Giant reed</name>
    <name type="synonym">Donax arundinaceus</name>
    <dbReference type="NCBI Taxonomy" id="35708"/>
    <lineage>
        <taxon>Eukaryota</taxon>
        <taxon>Viridiplantae</taxon>
        <taxon>Streptophyta</taxon>
        <taxon>Embryophyta</taxon>
        <taxon>Tracheophyta</taxon>
        <taxon>Spermatophyta</taxon>
        <taxon>Magnoliopsida</taxon>
        <taxon>Liliopsida</taxon>
        <taxon>Poales</taxon>
        <taxon>Poaceae</taxon>
        <taxon>PACMAD clade</taxon>
        <taxon>Arundinoideae</taxon>
        <taxon>Arundineae</taxon>
        <taxon>Arundo</taxon>
    </lineage>
</organism>
<dbReference type="EMBL" id="GBRH01214025">
    <property type="protein sequence ID" value="JAD83870.1"/>
    <property type="molecule type" value="Transcribed_RNA"/>
</dbReference>
<accession>A0A0A9DDZ8</accession>
<evidence type="ECO:0000256" key="1">
    <source>
        <dbReference type="ARBA" id="ARBA00009613"/>
    </source>
</evidence>
<dbReference type="Gene3D" id="3.90.110.10">
    <property type="entry name" value="Lactate dehydrogenase/glycoside hydrolase, family 4, C-terminal"/>
    <property type="match status" value="1"/>
</dbReference>
<dbReference type="GO" id="GO:0016616">
    <property type="term" value="F:oxidoreductase activity, acting on the CH-OH group of donors, NAD or NADP as acceptor"/>
    <property type="evidence" value="ECO:0007669"/>
    <property type="project" value="InterPro"/>
</dbReference>
<dbReference type="AlphaFoldDB" id="A0A0A9DDZ8"/>
<reference evidence="4" key="2">
    <citation type="journal article" date="2015" name="Data Brief">
        <title>Shoot transcriptome of the giant reed, Arundo donax.</title>
        <authorList>
            <person name="Barrero R.A."/>
            <person name="Guerrero F.D."/>
            <person name="Moolhuijzen P."/>
            <person name="Goolsby J.A."/>
            <person name="Tidwell J."/>
            <person name="Bellgard S.E."/>
            <person name="Bellgard M.I."/>
        </authorList>
    </citation>
    <scope>NUCLEOTIDE SEQUENCE</scope>
    <source>
        <tissue evidence="4">Shoot tissue taken approximately 20 cm above the soil surface</tissue>
    </source>
</reference>
<dbReference type="InterPro" id="IPR022383">
    <property type="entry name" value="Lactate/malate_DH_C"/>
</dbReference>
<dbReference type="SUPFAM" id="SSF56327">
    <property type="entry name" value="LDH C-terminal domain-like"/>
    <property type="match status" value="1"/>
</dbReference>
<dbReference type="PANTHER" id="PTHR23382">
    <property type="entry name" value="MALATE DEHYDROGENASE"/>
    <property type="match status" value="1"/>
</dbReference>